<dbReference type="Proteomes" id="UP000614200">
    <property type="component" value="Unassembled WGS sequence"/>
</dbReference>
<dbReference type="Pfam" id="PF09002">
    <property type="entry name" value="Card1_endonuc"/>
    <property type="match status" value="1"/>
</dbReference>
<organism evidence="2 3">
    <name type="scientific">Fusibacter ferrireducens</name>
    <dbReference type="NCBI Taxonomy" id="2785058"/>
    <lineage>
        <taxon>Bacteria</taxon>
        <taxon>Bacillati</taxon>
        <taxon>Bacillota</taxon>
        <taxon>Clostridia</taxon>
        <taxon>Eubacteriales</taxon>
        <taxon>Eubacteriales Family XII. Incertae Sedis</taxon>
        <taxon>Fusibacter</taxon>
    </lineage>
</organism>
<evidence type="ECO:0000259" key="1">
    <source>
        <dbReference type="Pfam" id="PF09002"/>
    </source>
</evidence>
<proteinExistence type="predicted"/>
<dbReference type="InterPro" id="IPR015093">
    <property type="entry name" value="Card1_endonucl_dom"/>
</dbReference>
<keyword evidence="3" id="KW-1185">Reference proteome</keyword>
<dbReference type="Gene3D" id="3.40.1350.10">
    <property type="match status" value="1"/>
</dbReference>
<reference evidence="2 3" key="1">
    <citation type="submission" date="2020-11" db="EMBL/GenBank/DDBJ databases">
        <title>Fusibacter basophilias sp. nov.</title>
        <authorList>
            <person name="Qiu D."/>
        </authorList>
    </citation>
    <scope>NUCLEOTIDE SEQUENCE [LARGE SCALE GENOMIC DNA]</scope>
    <source>
        <strain evidence="2 3">Q10-2</strain>
    </source>
</reference>
<accession>A0ABR9ZV09</accession>
<evidence type="ECO:0000313" key="3">
    <source>
        <dbReference type="Proteomes" id="UP000614200"/>
    </source>
</evidence>
<name>A0ABR9ZV09_9FIRM</name>
<dbReference type="InterPro" id="IPR011856">
    <property type="entry name" value="tRNA_endonuc-like_dom_sf"/>
</dbReference>
<comment type="caution">
    <text evidence="2">The sequence shown here is derived from an EMBL/GenBank/DDBJ whole genome shotgun (WGS) entry which is preliminary data.</text>
</comment>
<feature type="domain" description="Card1 endonuclease" evidence="1">
    <location>
        <begin position="247"/>
        <end position="356"/>
    </location>
</feature>
<gene>
    <name evidence="2" type="ORF">ISU02_14365</name>
</gene>
<evidence type="ECO:0000313" key="2">
    <source>
        <dbReference type="EMBL" id="MBF4694302.1"/>
    </source>
</evidence>
<protein>
    <submittedName>
        <fullName evidence="2">DUF1887 family protein</fullName>
    </submittedName>
</protein>
<dbReference type="EMBL" id="JADKNH010000008">
    <property type="protein sequence ID" value="MBF4694302.1"/>
    <property type="molecule type" value="Genomic_DNA"/>
</dbReference>
<sequence>MIKTLYVKLTHHPIFEVMGIFSIKPEQVILVVPSEIDLNYDPQALLNSIRKRSHATVLLQTIDFSNMDIVHNLLSGIRDCDGFLLSNMDAIEDLVLFKALSENRNNIYFIESDGDLWHMQGSKIENIPTEALKLDDFFESIGAQIIHDEKKFYVHKSYNTILTWISDHYEVWSSVKSILRSPALTKSVAESDSISVQKELTAPADKKAFQLWLDFLYSENIIQIKRTSAKIIIHFSHHHFKEYFMKFGMWFEHMIYTLIKENALLENLNTGVLFSWDTKQNLVKNELDVVGVSENRLVIISCKDTTSISEHALNEIALYSDELAEDSSIKILATTMQLDQVHLIARAKTLGIHLLHYSGDGDAFVHALKALLASS</sequence>
<dbReference type="SUPFAM" id="SSF52980">
    <property type="entry name" value="Restriction endonuclease-like"/>
    <property type="match status" value="1"/>
</dbReference>
<dbReference type="RefSeq" id="WP_194702536.1">
    <property type="nucleotide sequence ID" value="NZ_JADKNH010000008.1"/>
</dbReference>
<dbReference type="InterPro" id="IPR011335">
    <property type="entry name" value="Restrct_endonuc-II-like"/>
</dbReference>